<evidence type="ECO:0000313" key="2">
    <source>
        <dbReference type="EMBL" id="KAJ1202371.1"/>
    </source>
</evidence>
<reference evidence="2" key="1">
    <citation type="journal article" date="2022" name="bioRxiv">
        <title>Sequencing and chromosome-scale assembly of the giantPleurodeles waltlgenome.</title>
        <authorList>
            <person name="Brown T."/>
            <person name="Elewa A."/>
            <person name="Iarovenko S."/>
            <person name="Subramanian E."/>
            <person name="Araus A.J."/>
            <person name="Petzold A."/>
            <person name="Susuki M."/>
            <person name="Suzuki K.-i.T."/>
            <person name="Hayashi T."/>
            <person name="Toyoda A."/>
            <person name="Oliveira C."/>
            <person name="Osipova E."/>
            <person name="Leigh N.D."/>
            <person name="Simon A."/>
            <person name="Yun M.H."/>
        </authorList>
    </citation>
    <scope>NUCLEOTIDE SEQUENCE</scope>
    <source>
        <strain evidence="2">20211129_DDA</strain>
        <tissue evidence="2">Liver</tissue>
    </source>
</reference>
<protein>
    <submittedName>
        <fullName evidence="2">Uncharacterized protein</fullName>
    </submittedName>
</protein>
<dbReference type="EMBL" id="JANPWB010000003">
    <property type="protein sequence ID" value="KAJ1202371.1"/>
    <property type="molecule type" value="Genomic_DNA"/>
</dbReference>
<evidence type="ECO:0000313" key="3">
    <source>
        <dbReference type="Proteomes" id="UP001066276"/>
    </source>
</evidence>
<organism evidence="2 3">
    <name type="scientific">Pleurodeles waltl</name>
    <name type="common">Iberian ribbed newt</name>
    <dbReference type="NCBI Taxonomy" id="8319"/>
    <lineage>
        <taxon>Eukaryota</taxon>
        <taxon>Metazoa</taxon>
        <taxon>Chordata</taxon>
        <taxon>Craniata</taxon>
        <taxon>Vertebrata</taxon>
        <taxon>Euteleostomi</taxon>
        <taxon>Amphibia</taxon>
        <taxon>Batrachia</taxon>
        <taxon>Caudata</taxon>
        <taxon>Salamandroidea</taxon>
        <taxon>Salamandridae</taxon>
        <taxon>Pleurodelinae</taxon>
        <taxon>Pleurodeles</taxon>
    </lineage>
</organism>
<comment type="caution">
    <text evidence="2">The sequence shown here is derived from an EMBL/GenBank/DDBJ whole genome shotgun (WGS) entry which is preliminary data.</text>
</comment>
<feature type="region of interest" description="Disordered" evidence="1">
    <location>
        <begin position="1"/>
        <end position="89"/>
    </location>
</feature>
<keyword evidence="3" id="KW-1185">Reference proteome</keyword>
<sequence>MLRQGTGSLGVCPGGSGASHLPGSAPGRSGLSRTAALNYGSPRSPRGDQAAAVSRPHQLQTRLSGVPGRFPGFPQGRQLFIHGGSTDGP</sequence>
<accession>A0AAV7VNF2</accession>
<evidence type="ECO:0000256" key="1">
    <source>
        <dbReference type="SAM" id="MobiDB-lite"/>
    </source>
</evidence>
<proteinExistence type="predicted"/>
<dbReference type="Proteomes" id="UP001066276">
    <property type="component" value="Chromosome 2_1"/>
</dbReference>
<gene>
    <name evidence="2" type="ORF">NDU88_006171</name>
</gene>
<name>A0AAV7VNF2_PLEWA</name>
<dbReference type="AlphaFoldDB" id="A0AAV7VNF2"/>